<proteinExistence type="predicted"/>
<dbReference type="Gene3D" id="3.40.50.12780">
    <property type="entry name" value="N-terminal domain of ligase-like"/>
    <property type="match status" value="1"/>
</dbReference>
<dbReference type="EMBL" id="UINC01061854">
    <property type="protein sequence ID" value="SVB87865.1"/>
    <property type="molecule type" value="Genomic_DNA"/>
</dbReference>
<evidence type="ECO:0000259" key="1">
    <source>
        <dbReference type="Pfam" id="PF16177"/>
    </source>
</evidence>
<accession>A0A382HLA8</accession>
<dbReference type="InterPro" id="IPR042099">
    <property type="entry name" value="ANL_N_sf"/>
</dbReference>
<dbReference type="AlphaFoldDB" id="A0A382HLA8"/>
<gene>
    <name evidence="2" type="ORF">METZ01_LOCUS240719</name>
</gene>
<dbReference type="InterPro" id="IPR032387">
    <property type="entry name" value="ACAS_N"/>
</dbReference>
<evidence type="ECO:0000313" key="2">
    <source>
        <dbReference type="EMBL" id="SVB87865.1"/>
    </source>
</evidence>
<reference evidence="2" key="1">
    <citation type="submission" date="2018-05" db="EMBL/GenBank/DDBJ databases">
        <authorList>
            <person name="Lanie J.A."/>
            <person name="Ng W.-L."/>
            <person name="Kazmierczak K.M."/>
            <person name="Andrzejewski T.M."/>
            <person name="Davidsen T.M."/>
            <person name="Wayne K.J."/>
            <person name="Tettelin H."/>
            <person name="Glass J.I."/>
            <person name="Rusch D."/>
            <person name="Podicherti R."/>
            <person name="Tsui H.-C.T."/>
            <person name="Winkler M.E."/>
        </authorList>
    </citation>
    <scope>NUCLEOTIDE SEQUENCE</scope>
</reference>
<name>A0A382HLA8_9ZZZZ</name>
<dbReference type="Pfam" id="PF16177">
    <property type="entry name" value="ACAS_N"/>
    <property type="match status" value="1"/>
</dbReference>
<feature type="domain" description="Acetyl-coenzyme A synthetase N-terminal" evidence="1">
    <location>
        <begin position="3"/>
        <end position="33"/>
    </location>
</feature>
<sequence>MSYQDLYQQSIEQPEVFWRKQAELIKWYEFPETWNRAVRCVLTKQHALVFCKLL</sequence>
<protein>
    <recommendedName>
        <fullName evidence="1">Acetyl-coenzyme A synthetase N-terminal domain-containing protein</fullName>
    </recommendedName>
</protein>
<organism evidence="2">
    <name type="scientific">marine metagenome</name>
    <dbReference type="NCBI Taxonomy" id="408172"/>
    <lineage>
        <taxon>unclassified sequences</taxon>
        <taxon>metagenomes</taxon>
        <taxon>ecological metagenomes</taxon>
    </lineage>
</organism>